<dbReference type="OrthoDB" id="12718at10239"/>
<dbReference type="EMBL" id="MG732930">
    <property type="protein sequence ID" value="AUV57131.1"/>
    <property type="molecule type" value="Genomic_DNA"/>
</dbReference>
<accession>A0A2P0W9U9</accession>
<name>A0A2P0W9U9_9CAUD</name>
<protein>
    <submittedName>
        <fullName evidence="1">Uncharacterized protein</fullName>
    </submittedName>
</protein>
<dbReference type="Proteomes" id="UP000241856">
    <property type="component" value="Segment"/>
</dbReference>
<proteinExistence type="predicted"/>
<reference evidence="1 2" key="1">
    <citation type="submission" date="2017-12" db="EMBL/GenBank/DDBJ databases">
        <title>Genomic analysis of a novel phage Ec_L1 lytic to Enterobacter cloacae.</title>
        <authorList>
            <person name="Li Z."/>
            <person name="Ren H."/>
            <person name="Xu Y."/>
        </authorList>
    </citation>
    <scope>NUCLEOTIDE SEQUENCE [LARGE SCALE GENOMIC DNA]</scope>
</reference>
<evidence type="ECO:0000313" key="2">
    <source>
        <dbReference type="Proteomes" id="UP000241856"/>
    </source>
</evidence>
<evidence type="ECO:0000313" key="1">
    <source>
        <dbReference type="EMBL" id="AUV57131.1"/>
    </source>
</evidence>
<organism evidence="1 2">
    <name type="scientific">Enterobacter phage Ec_L1</name>
    <dbReference type="NCBI Taxonomy" id="2070180"/>
    <lineage>
        <taxon>Viruses</taxon>
        <taxon>Duplodnaviria</taxon>
        <taxon>Heunggongvirae</taxon>
        <taxon>Uroviricota</taxon>
        <taxon>Caudoviricetes</taxon>
        <taxon>Drexlerviridae</taxon>
        <taxon>Eclunavirus</taxon>
        <taxon>Eclunavirus EcL1</taxon>
    </lineage>
</organism>
<keyword evidence="2" id="KW-1185">Reference proteome</keyword>
<gene>
    <name evidence="1" type="ORF">Ec17</name>
</gene>
<sequence>MFVFGHRECERLARSAGVTPKQFAACVGREFIPRLCTLGYLDMSGGKAWVKSKENRPFDFELHSLEASESLYMKEMMNIGKLDDEYLFRRHEIERARSLHGGANGN</sequence>